<keyword evidence="1" id="KW-1133">Transmembrane helix</keyword>
<dbReference type="EMBL" id="MN739048">
    <property type="protein sequence ID" value="QHS85907.1"/>
    <property type="molecule type" value="Genomic_DNA"/>
</dbReference>
<keyword evidence="1" id="KW-0812">Transmembrane</keyword>
<organism evidence="2">
    <name type="scientific">viral metagenome</name>
    <dbReference type="NCBI Taxonomy" id="1070528"/>
    <lineage>
        <taxon>unclassified sequences</taxon>
        <taxon>metagenomes</taxon>
        <taxon>organismal metagenomes</taxon>
    </lineage>
</organism>
<evidence type="ECO:0000256" key="1">
    <source>
        <dbReference type="SAM" id="Phobius"/>
    </source>
</evidence>
<keyword evidence="1" id="KW-0472">Membrane</keyword>
<accession>A0A6C0B124</accession>
<protein>
    <submittedName>
        <fullName evidence="2">Uncharacterized protein</fullName>
    </submittedName>
</protein>
<reference evidence="2" key="1">
    <citation type="journal article" date="2020" name="Nature">
        <title>Giant virus diversity and host interactions through global metagenomics.</title>
        <authorList>
            <person name="Schulz F."/>
            <person name="Roux S."/>
            <person name="Paez-Espino D."/>
            <person name="Jungbluth S."/>
            <person name="Walsh D.A."/>
            <person name="Denef V.J."/>
            <person name="McMahon K.D."/>
            <person name="Konstantinidis K.T."/>
            <person name="Eloe-Fadrosh E.A."/>
            <person name="Kyrpides N.C."/>
            <person name="Woyke T."/>
        </authorList>
    </citation>
    <scope>NUCLEOTIDE SEQUENCE</scope>
    <source>
        <strain evidence="2">GVMAG-M-3300009185-36</strain>
    </source>
</reference>
<dbReference type="AlphaFoldDB" id="A0A6C0B124"/>
<sequence>MIVTHKPTNVVEKFAIAYSRASSQGWDGHCTVTFSRHGSTVQCITHEDYGKILISSLFVAFITLVMISLIRSICCCHK</sequence>
<proteinExistence type="predicted"/>
<feature type="transmembrane region" description="Helical" evidence="1">
    <location>
        <begin position="52"/>
        <end position="74"/>
    </location>
</feature>
<evidence type="ECO:0000313" key="2">
    <source>
        <dbReference type="EMBL" id="QHS85907.1"/>
    </source>
</evidence>
<name>A0A6C0B124_9ZZZZ</name>